<name>A0ABN7XRH6_GIGMA</name>
<feature type="non-terminal residue" evidence="1">
    <location>
        <position position="1"/>
    </location>
</feature>
<feature type="non-terminal residue" evidence="1">
    <location>
        <position position="40"/>
    </location>
</feature>
<accession>A0ABN7XRH6</accession>
<keyword evidence="2" id="KW-1185">Reference proteome</keyword>
<protein>
    <submittedName>
        <fullName evidence="1">9579_t:CDS:1</fullName>
    </submittedName>
</protein>
<comment type="caution">
    <text evidence="1">The sequence shown here is derived from an EMBL/GenBank/DDBJ whole genome shotgun (WGS) entry which is preliminary data.</text>
</comment>
<gene>
    <name evidence="1" type="ORF">GMARGA_LOCUS45722</name>
</gene>
<dbReference type="EMBL" id="CAJVQB010165182">
    <property type="protein sequence ID" value="CAG8856901.1"/>
    <property type="molecule type" value="Genomic_DNA"/>
</dbReference>
<sequence length="40" mass="4180">VELVLCLLEDGLGPLALCTGIYLGAPPGLLDNFSTKIPPR</sequence>
<evidence type="ECO:0000313" key="2">
    <source>
        <dbReference type="Proteomes" id="UP000789901"/>
    </source>
</evidence>
<proteinExistence type="predicted"/>
<dbReference type="Proteomes" id="UP000789901">
    <property type="component" value="Unassembled WGS sequence"/>
</dbReference>
<organism evidence="1 2">
    <name type="scientific">Gigaspora margarita</name>
    <dbReference type="NCBI Taxonomy" id="4874"/>
    <lineage>
        <taxon>Eukaryota</taxon>
        <taxon>Fungi</taxon>
        <taxon>Fungi incertae sedis</taxon>
        <taxon>Mucoromycota</taxon>
        <taxon>Glomeromycotina</taxon>
        <taxon>Glomeromycetes</taxon>
        <taxon>Diversisporales</taxon>
        <taxon>Gigasporaceae</taxon>
        <taxon>Gigaspora</taxon>
    </lineage>
</organism>
<evidence type="ECO:0000313" key="1">
    <source>
        <dbReference type="EMBL" id="CAG8856901.1"/>
    </source>
</evidence>
<reference evidence="1 2" key="1">
    <citation type="submission" date="2021-06" db="EMBL/GenBank/DDBJ databases">
        <authorList>
            <person name="Kallberg Y."/>
            <person name="Tangrot J."/>
            <person name="Rosling A."/>
        </authorList>
    </citation>
    <scope>NUCLEOTIDE SEQUENCE [LARGE SCALE GENOMIC DNA]</scope>
    <source>
        <strain evidence="1 2">120-4 pot B 10/14</strain>
    </source>
</reference>